<evidence type="ECO:0000313" key="2">
    <source>
        <dbReference type="Proteomes" id="UP001451782"/>
    </source>
</evidence>
<keyword evidence="2" id="KW-1185">Reference proteome</keyword>
<dbReference type="Proteomes" id="UP001451782">
    <property type="component" value="Chromosome"/>
</dbReference>
<evidence type="ECO:0000313" key="1">
    <source>
        <dbReference type="EMBL" id="WZU62355.1"/>
    </source>
</evidence>
<sequence>MNILRGAVAVLIASTLVACERSGDDNSVTDGGLDGGFLRDGVANVWIDPDGCQHWYIDDGIEGYMTPRLNRDGTPKCQDARGEIILKDGSRVASEPEPTNS</sequence>
<accession>A0AAN0NFQ2</accession>
<dbReference type="KEGG" id="yag:AABB28_10610"/>
<dbReference type="PROSITE" id="PS51257">
    <property type="entry name" value="PROKAR_LIPOPROTEIN"/>
    <property type="match status" value="1"/>
</dbReference>
<protein>
    <recommendedName>
        <fullName evidence="3">Lipoprotein</fullName>
    </recommendedName>
</protein>
<gene>
    <name evidence="1" type="ORF">AABB28_10610</name>
</gene>
<proteinExistence type="predicted"/>
<dbReference type="EMBL" id="CP151762">
    <property type="protein sequence ID" value="WZU62355.1"/>
    <property type="molecule type" value="Genomic_DNA"/>
</dbReference>
<name>A0AAN0NFQ2_9RHOB</name>
<evidence type="ECO:0008006" key="3">
    <source>
        <dbReference type="Google" id="ProtNLM"/>
    </source>
</evidence>
<organism evidence="1 2">
    <name type="scientific">Yoonia algicola</name>
    <dbReference type="NCBI Taxonomy" id="3137368"/>
    <lineage>
        <taxon>Bacteria</taxon>
        <taxon>Pseudomonadati</taxon>
        <taxon>Pseudomonadota</taxon>
        <taxon>Alphaproteobacteria</taxon>
        <taxon>Rhodobacterales</taxon>
        <taxon>Paracoccaceae</taxon>
        <taxon>Yoonia</taxon>
    </lineage>
</organism>
<dbReference type="RefSeq" id="WP_342068763.1">
    <property type="nucleotide sequence ID" value="NZ_CP151762.1"/>
</dbReference>
<dbReference type="AlphaFoldDB" id="A0AAN0NFQ2"/>
<reference evidence="1 2" key="1">
    <citation type="submission" date="2024-04" db="EMBL/GenBank/DDBJ databases">
        <title>Phylogenomic analyses of a clade within the roseobacter group suggest taxonomic reassignments of species of the genera Aestuariivita, Citreicella, Loktanella, Nautella, Pelagibaca, Ruegeria, Thalassobius, Thiobacimonas and Tropicibacter, and the proposal o.</title>
        <authorList>
            <person name="Jeon C.O."/>
        </authorList>
    </citation>
    <scope>NUCLEOTIDE SEQUENCE [LARGE SCALE GENOMIC DNA]</scope>
    <source>
        <strain evidence="1 2">G8-12</strain>
    </source>
</reference>